<name>A0A1H8BJZ6_STRJI</name>
<dbReference type="Proteomes" id="UP000183015">
    <property type="component" value="Unassembled WGS sequence"/>
</dbReference>
<dbReference type="RefSeq" id="WP_075004316.1">
    <property type="nucleotide sequence ID" value="NZ_BBPN01000016.1"/>
</dbReference>
<reference evidence="2" key="1">
    <citation type="submission" date="2016-10" db="EMBL/GenBank/DDBJ databases">
        <authorList>
            <person name="Varghese N."/>
        </authorList>
    </citation>
    <scope>NUCLEOTIDE SEQUENCE [LARGE SCALE GENOMIC DNA]</scope>
    <source>
        <strain evidence="2">DSM 45096 / BCRC 16803 / CGMCC 4.1857 / CIP 109030 / JCM 12277 / KCTC 19219 / NBRC 100920 / 33214</strain>
    </source>
</reference>
<proteinExistence type="predicted"/>
<sequence>MPSAPLAFHEINRRIRLVPGARHAQPPSLSIHLLTALPIAIWEQRELIPSSPEYERLRREAANMIASHGDDLQFGGRHAAATAASLARGLALLAGAPGGVTFAGVHACLEDHEGCPADS</sequence>
<keyword evidence="2" id="KW-1185">Reference proteome</keyword>
<accession>A0A1H8BJZ6</accession>
<dbReference type="STRING" id="235985.SAMN05414137_1673"/>
<gene>
    <name evidence="1" type="ORF">SAMN05414137_1673</name>
</gene>
<dbReference type="EMBL" id="FOAZ01000067">
    <property type="protein sequence ID" value="SEM82464.1"/>
    <property type="molecule type" value="Genomic_DNA"/>
</dbReference>
<evidence type="ECO:0000313" key="2">
    <source>
        <dbReference type="Proteomes" id="UP000183015"/>
    </source>
</evidence>
<protein>
    <submittedName>
        <fullName evidence="1">Uncharacterized protein</fullName>
    </submittedName>
</protein>
<dbReference type="AlphaFoldDB" id="A0A1H8BJZ6"/>
<evidence type="ECO:0000313" key="1">
    <source>
        <dbReference type="EMBL" id="SEM82464.1"/>
    </source>
</evidence>
<dbReference type="eggNOG" id="ENOG5031YP5">
    <property type="taxonomic scope" value="Bacteria"/>
</dbReference>
<dbReference type="OrthoDB" id="4177497at2"/>
<organism evidence="1 2">
    <name type="scientific">Streptacidiphilus jiangxiensis</name>
    <dbReference type="NCBI Taxonomy" id="235985"/>
    <lineage>
        <taxon>Bacteria</taxon>
        <taxon>Bacillati</taxon>
        <taxon>Actinomycetota</taxon>
        <taxon>Actinomycetes</taxon>
        <taxon>Kitasatosporales</taxon>
        <taxon>Streptomycetaceae</taxon>
        <taxon>Streptacidiphilus</taxon>
    </lineage>
</organism>